<sequence length="321" mass="34982">MNVAPPIELAPPDLRPWRTGNTGIPHVWTFTGALEGPDVVILSLLHGNEISGALALTRMLEGGLRPNAGSLSLIFANVAAFERFDPARPRNSRFVDEDMNRLWDDRLYQRPALTCERRRARELLPILERADFVLDLHSMYSGTVPLMLSGWGAAGRELAARVGAPSVVVADRGHEDGRRLIDWANSAEGEGRPAAVLLEAGQHWARSTARTAFDISIRFLQVVGSIDDESAGAFSGSVPPGQNQRLVEVTDVVTVTSTDFAFVRPFGDLEVIDESGTVIAHEAGRMIRTPYDACVLVMPTNLPRPGLTAVRLGRFVSLPVF</sequence>
<dbReference type="GO" id="GO:0016788">
    <property type="term" value="F:hydrolase activity, acting on ester bonds"/>
    <property type="evidence" value="ECO:0007669"/>
    <property type="project" value="InterPro"/>
</dbReference>
<organism evidence="6 7">
    <name type="scientific">Arboricoccus pini</name>
    <dbReference type="NCBI Taxonomy" id="1963835"/>
    <lineage>
        <taxon>Bacteria</taxon>
        <taxon>Pseudomonadati</taxon>
        <taxon>Pseudomonadota</taxon>
        <taxon>Alphaproteobacteria</taxon>
        <taxon>Geminicoccales</taxon>
        <taxon>Geminicoccaceae</taxon>
        <taxon>Arboricoccus</taxon>
    </lineage>
</organism>
<dbReference type="SUPFAM" id="SSF53187">
    <property type="entry name" value="Zn-dependent exopeptidases"/>
    <property type="match status" value="1"/>
</dbReference>
<evidence type="ECO:0000313" key="6">
    <source>
        <dbReference type="EMBL" id="SNB67242.1"/>
    </source>
</evidence>
<dbReference type="PANTHER" id="PTHR15162">
    <property type="entry name" value="ASPARTOACYLASE"/>
    <property type="match status" value="1"/>
</dbReference>
<dbReference type="Proteomes" id="UP000197065">
    <property type="component" value="Unassembled WGS sequence"/>
</dbReference>
<accession>A0A212R5D6</accession>
<dbReference type="EMBL" id="FYEH01000005">
    <property type="protein sequence ID" value="SNB67242.1"/>
    <property type="molecule type" value="Genomic_DNA"/>
</dbReference>
<comment type="cofactor">
    <cofactor evidence="1">
        <name>Zn(2+)</name>
        <dbReference type="ChEBI" id="CHEBI:29105"/>
    </cofactor>
</comment>
<dbReference type="InterPro" id="IPR055438">
    <property type="entry name" value="AstE_AspA_cat"/>
</dbReference>
<reference evidence="6 7" key="1">
    <citation type="submission" date="2017-06" db="EMBL/GenBank/DDBJ databases">
        <authorList>
            <person name="Kim H.J."/>
            <person name="Triplett B.A."/>
        </authorList>
    </citation>
    <scope>NUCLEOTIDE SEQUENCE [LARGE SCALE GENOMIC DNA]</scope>
    <source>
        <strain evidence="6 7">B29T1</strain>
    </source>
</reference>
<name>A0A212R5D6_9PROT</name>
<dbReference type="Pfam" id="PF24827">
    <property type="entry name" value="AstE_AspA_cat"/>
    <property type="match status" value="1"/>
</dbReference>
<proteinExistence type="predicted"/>
<keyword evidence="4" id="KW-0862">Zinc</keyword>
<dbReference type="GO" id="GO:0046872">
    <property type="term" value="F:metal ion binding"/>
    <property type="evidence" value="ECO:0007669"/>
    <property type="project" value="UniProtKB-KW"/>
</dbReference>
<evidence type="ECO:0000256" key="2">
    <source>
        <dbReference type="ARBA" id="ARBA00022723"/>
    </source>
</evidence>
<feature type="domain" description="Succinylglutamate desuccinylase/Aspartoacylase catalytic" evidence="5">
    <location>
        <begin position="36"/>
        <end position="143"/>
    </location>
</feature>
<evidence type="ECO:0000256" key="4">
    <source>
        <dbReference type="ARBA" id="ARBA00022833"/>
    </source>
</evidence>
<gene>
    <name evidence="6" type="ORF">SAMN07250955_105285</name>
</gene>
<evidence type="ECO:0000256" key="3">
    <source>
        <dbReference type="ARBA" id="ARBA00022801"/>
    </source>
</evidence>
<dbReference type="OrthoDB" id="7813621at2"/>
<dbReference type="PANTHER" id="PTHR15162:SF7">
    <property type="entry name" value="SUCCINYLGLUTAMATE DESUCCINYLASE"/>
    <property type="match status" value="1"/>
</dbReference>
<keyword evidence="3" id="KW-0378">Hydrolase</keyword>
<keyword evidence="2" id="KW-0479">Metal-binding</keyword>
<evidence type="ECO:0000313" key="7">
    <source>
        <dbReference type="Proteomes" id="UP000197065"/>
    </source>
</evidence>
<keyword evidence="7" id="KW-1185">Reference proteome</keyword>
<evidence type="ECO:0000259" key="5">
    <source>
        <dbReference type="Pfam" id="PF24827"/>
    </source>
</evidence>
<dbReference type="InterPro" id="IPR050178">
    <property type="entry name" value="AspA/AstE_fam"/>
</dbReference>
<dbReference type="GO" id="GO:0005829">
    <property type="term" value="C:cytosol"/>
    <property type="evidence" value="ECO:0007669"/>
    <property type="project" value="TreeGrafter"/>
</dbReference>
<dbReference type="Gene3D" id="3.40.630.10">
    <property type="entry name" value="Zn peptidases"/>
    <property type="match status" value="1"/>
</dbReference>
<evidence type="ECO:0000256" key="1">
    <source>
        <dbReference type="ARBA" id="ARBA00001947"/>
    </source>
</evidence>
<protein>
    <submittedName>
        <fullName evidence="6">Succinylglutamate desuccinylase / Aspartoacylase family protein</fullName>
    </submittedName>
</protein>
<dbReference type="AlphaFoldDB" id="A0A212R5D6"/>